<dbReference type="InterPro" id="IPR053158">
    <property type="entry name" value="CapK_Type1_Caps_Biosynth"/>
</dbReference>
<dbReference type="Proteomes" id="UP000064967">
    <property type="component" value="Chromosome"/>
</dbReference>
<dbReference type="EMBL" id="CP012333">
    <property type="protein sequence ID" value="AKU96275.1"/>
    <property type="molecule type" value="Genomic_DNA"/>
</dbReference>
<evidence type="ECO:0000313" key="2">
    <source>
        <dbReference type="EMBL" id="AKU96275.1"/>
    </source>
</evidence>
<organism evidence="2 3">
    <name type="scientific">Labilithrix luteola</name>
    <dbReference type="NCBI Taxonomy" id="1391654"/>
    <lineage>
        <taxon>Bacteria</taxon>
        <taxon>Pseudomonadati</taxon>
        <taxon>Myxococcota</taxon>
        <taxon>Polyangia</taxon>
        <taxon>Polyangiales</taxon>
        <taxon>Labilitrichaceae</taxon>
        <taxon>Labilithrix</taxon>
    </lineage>
</organism>
<dbReference type="RefSeq" id="WP_169927514.1">
    <property type="nucleotide sequence ID" value="NZ_CP012333.1"/>
</dbReference>
<gene>
    <name evidence="2" type="ORF">AKJ09_02939</name>
</gene>
<proteinExistence type="predicted"/>
<sequence>MRSDGGTLLSISSPQKRAELSPPPPVRDEQHEARTVRAIRQALATVPFYAKLGLAAPAPGEDATLAEVLPKLPLLTPAKIRATLPKAWLPEGRDVRAEMAEGKISVVETGSGDARTRILWDGAWWRRQEDRALRVNPRMLSAMAGEMGAYRDSVLWVPERGTGSCGAGDPSYEDRLEGARLHLNSRQDPAFWTESVMTRMLDELALHGTVGLLADPFYLDVLARHAISLGRKLDVKGFVALTRALTTSAHREAIGKVHDHVVDVFGAREAGILFVEAEDKKLHHAPSTTHVELLPAKVETPGAENVALVVVTTLDRDVQPLVRYVLGDLVEVAEGAPRYTTVSPIARVSGKLDDAVVRPDGAILTPAAMDRALAPLSLRAYQVTQREPNAVEIEVVGGSADAARDALATLATGMTVTARSATAIAAEPNGKYHTSRRHIPLALSSSFDGAAS</sequence>
<dbReference type="PANTHER" id="PTHR36932:SF1">
    <property type="entry name" value="CAPSULAR POLYSACCHARIDE BIOSYNTHESIS PROTEIN"/>
    <property type="match status" value="1"/>
</dbReference>
<dbReference type="PANTHER" id="PTHR36932">
    <property type="entry name" value="CAPSULAR POLYSACCHARIDE BIOSYNTHESIS PROTEIN"/>
    <property type="match status" value="1"/>
</dbReference>
<dbReference type="AlphaFoldDB" id="A0A0K1PRW2"/>
<dbReference type="Gene3D" id="3.40.50.12780">
    <property type="entry name" value="N-terminal domain of ligase-like"/>
    <property type="match status" value="1"/>
</dbReference>
<dbReference type="KEGG" id="llu:AKJ09_02939"/>
<feature type="region of interest" description="Disordered" evidence="1">
    <location>
        <begin position="1"/>
        <end position="31"/>
    </location>
</feature>
<reference evidence="2 3" key="1">
    <citation type="submission" date="2015-08" db="EMBL/GenBank/DDBJ databases">
        <authorList>
            <person name="Babu N.S."/>
            <person name="Beckwith C.J."/>
            <person name="Beseler K.G."/>
            <person name="Brison A."/>
            <person name="Carone J.V."/>
            <person name="Caskin T.P."/>
            <person name="Diamond M."/>
            <person name="Durham M.E."/>
            <person name="Foxe J.M."/>
            <person name="Go M."/>
            <person name="Henderson B.A."/>
            <person name="Jones I.B."/>
            <person name="McGettigan J.A."/>
            <person name="Micheletti S.J."/>
            <person name="Nasrallah M.E."/>
            <person name="Ortiz D."/>
            <person name="Piller C.R."/>
            <person name="Privatt S.R."/>
            <person name="Schneider S.L."/>
            <person name="Sharp S."/>
            <person name="Smith T.C."/>
            <person name="Stanton J.D."/>
            <person name="Ullery H.E."/>
            <person name="Wilson R.J."/>
            <person name="Serrano M.G."/>
            <person name="Buck G."/>
            <person name="Lee V."/>
            <person name="Wang Y."/>
            <person name="Carvalho R."/>
            <person name="Voegtly L."/>
            <person name="Shi R."/>
            <person name="Duckworth R."/>
            <person name="Johnson A."/>
            <person name="Loviza R."/>
            <person name="Walstead R."/>
            <person name="Shah Z."/>
            <person name="Kiflezghi M."/>
            <person name="Wade K."/>
            <person name="Ball S.L."/>
            <person name="Bradley K.W."/>
            <person name="Asai D.J."/>
            <person name="Bowman C.A."/>
            <person name="Russell D.A."/>
            <person name="Pope W.H."/>
            <person name="Jacobs-Sera D."/>
            <person name="Hendrix R.W."/>
            <person name="Hatfull G.F."/>
        </authorList>
    </citation>
    <scope>NUCLEOTIDE SEQUENCE [LARGE SCALE GENOMIC DNA]</scope>
    <source>
        <strain evidence="2 3">DSM 27648</strain>
    </source>
</reference>
<evidence type="ECO:0000256" key="1">
    <source>
        <dbReference type="SAM" id="MobiDB-lite"/>
    </source>
</evidence>
<accession>A0A0K1PRW2</accession>
<dbReference type="PATRIC" id="fig|1391654.3.peg.2971"/>
<dbReference type="STRING" id="1391654.AKJ09_02939"/>
<name>A0A0K1PRW2_9BACT</name>
<dbReference type="InterPro" id="IPR042099">
    <property type="entry name" value="ANL_N_sf"/>
</dbReference>
<evidence type="ECO:0000313" key="3">
    <source>
        <dbReference type="Proteomes" id="UP000064967"/>
    </source>
</evidence>
<keyword evidence="3" id="KW-1185">Reference proteome</keyword>
<protein>
    <submittedName>
        <fullName evidence="2">Uncharacterized protein</fullName>
    </submittedName>
</protein>